<keyword evidence="9" id="KW-1185">Reference proteome</keyword>
<dbReference type="InterPro" id="IPR001610">
    <property type="entry name" value="PAC"/>
</dbReference>
<feature type="coiled-coil region" evidence="4">
    <location>
        <begin position="769"/>
        <end position="796"/>
    </location>
</feature>
<dbReference type="PROSITE" id="PS50011">
    <property type="entry name" value="PROTEIN_KINASE_DOM"/>
    <property type="match status" value="1"/>
</dbReference>
<dbReference type="Pfam" id="PF08447">
    <property type="entry name" value="PAS_3"/>
    <property type="match status" value="1"/>
</dbReference>
<dbReference type="InterPro" id="IPR053159">
    <property type="entry name" value="Hybrid_Histidine_Kinase"/>
</dbReference>
<dbReference type="Gene3D" id="1.10.287.130">
    <property type="match status" value="1"/>
</dbReference>
<dbReference type="Gene3D" id="2.10.70.100">
    <property type="match status" value="1"/>
</dbReference>
<dbReference type="PRINTS" id="PR00344">
    <property type="entry name" value="BCTRLSENSOR"/>
</dbReference>
<dbReference type="CDD" id="cd14014">
    <property type="entry name" value="STKc_PknB_like"/>
    <property type="match status" value="1"/>
</dbReference>
<dbReference type="InterPro" id="IPR036097">
    <property type="entry name" value="HisK_dim/P_sf"/>
</dbReference>
<dbReference type="Proteomes" id="UP000193884">
    <property type="component" value="Unassembled WGS sequence"/>
</dbReference>
<gene>
    <name evidence="8" type="ORF">BST63_27635</name>
</gene>
<proteinExistence type="predicted"/>
<dbReference type="Pfam" id="PF01590">
    <property type="entry name" value="GAF"/>
    <property type="match status" value="1"/>
</dbReference>
<dbReference type="InterPro" id="IPR000014">
    <property type="entry name" value="PAS"/>
</dbReference>
<dbReference type="SUPFAM" id="SSF55874">
    <property type="entry name" value="ATPase domain of HSP90 chaperone/DNA topoisomerase II/histidine kinase"/>
    <property type="match status" value="1"/>
</dbReference>
<dbReference type="Gene3D" id="3.30.450.20">
    <property type="entry name" value="PAS domain"/>
    <property type="match status" value="1"/>
</dbReference>
<dbReference type="InterPro" id="IPR004358">
    <property type="entry name" value="Sig_transdc_His_kin-like_C"/>
</dbReference>
<dbReference type="Pfam" id="PF13191">
    <property type="entry name" value="AAA_16"/>
    <property type="match status" value="1"/>
</dbReference>
<dbReference type="Gene3D" id="3.30.565.10">
    <property type="entry name" value="Histidine kinase-like ATPase, C-terminal domain"/>
    <property type="match status" value="1"/>
</dbReference>
<dbReference type="PROSITE" id="PS50113">
    <property type="entry name" value="PAC"/>
    <property type="match status" value="1"/>
</dbReference>
<dbReference type="InterPro" id="IPR035965">
    <property type="entry name" value="PAS-like_dom_sf"/>
</dbReference>
<dbReference type="CDD" id="cd00130">
    <property type="entry name" value="PAS"/>
    <property type="match status" value="1"/>
</dbReference>
<dbReference type="PROSITE" id="PS50109">
    <property type="entry name" value="HIS_KIN"/>
    <property type="match status" value="1"/>
</dbReference>
<dbReference type="SUPFAM" id="SSF47384">
    <property type="entry name" value="Homodimeric domain of signal transducing histidine kinase"/>
    <property type="match status" value="1"/>
</dbReference>
<protein>
    <recommendedName>
        <fullName evidence="2">histidine kinase</fullName>
        <ecNumber evidence="2">2.7.13.3</ecNumber>
    </recommendedName>
</protein>
<dbReference type="InterPro" id="IPR013655">
    <property type="entry name" value="PAS_fold_3"/>
</dbReference>
<evidence type="ECO:0000256" key="4">
    <source>
        <dbReference type="SAM" id="Coils"/>
    </source>
</evidence>
<dbReference type="InterPro" id="IPR003594">
    <property type="entry name" value="HATPase_dom"/>
</dbReference>
<evidence type="ECO:0000259" key="6">
    <source>
        <dbReference type="PROSITE" id="PS50109"/>
    </source>
</evidence>
<dbReference type="SUPFAM" id="SSF55781">
    <property type="entry name" value="GAF domain-like"/>
    <property type="match status" value="1"/>
</dbReference>
<dbReference type="PANTHER" id="PTHR43642">
    <property type="entry name" value="HYBRID SIGNAL TRANSDUCTION HISTIDINE KINASE G"/>
    <property type="match status" value="1"/>
</dbReference>
<dbReference type="EC" id="2.7.13.3" evidence="2"/>
<dbReference type="Pfam" id="PF02518">
    <property type="entry name" value="HATPase_c"/>
    <property type="match status" value="1"/>
</dbReference>
<dbReference type="SMART" id="SM00388">
    <property type="entry name" value="HisKA"/>
    <property type="match status" value="1"/>
</dbReference>
<evidence type="ECO:0000313" key="9">
    <source>
        <dbReference type="Proteomes" id="UP000193884"/>
    </source>
</evidence>
<evidence type="ECO:0000259" key="7">
    <source>
        <dbReference type="PROSITE" id="PS50113"/>
    </source>
</evidence>
<dbReference type="PANTHER" id="PTHR43642:SF1">
    <property type="entry name" value="HYBRID SIGNAL TRANSDUCTION HISTIDINE KINASE G"/>
    <property type="match status" value="1"/>
</dbReference>
<name>A0ABX3WYA2_9BRAD</name>
<dbReference type="SUPFAM" id="SSF52540">
    <property type="entry name" value="P-loop containing nucleoside triphosphate hydrolases"/>
    <property type="match status" value="1"/>
</dbReference>
<dbReference type="Gene3D" id="3.40.50.300">
    <property type="entry name" value="P-loop containing nucleotide triphosphate hydrolases"/>
    <property type="match status" value="1"/>
</dbReference>
<dbReference type="SMART" id="SM00086">
    <property type="entry name" value="PAC"/>
    <property type="match status" value="1"/>
</dbReference>
<dbReference type="InterPro" id="IPR027417">
    <property type="entry name" value="P-loop_NTPase"/>
</dbReference>
<dbReference type="InterPro" id="IPR029016">
    <property type="entry name" value="GAF-like_dom_sf"/>
</dbReference>
<dbReference type="Gene3D" id="3.30.450.40">
    <property type="match status" value="1"/>
</dbReference>
<evidence type="ECO:0000256" key="3">
    <source>
        <dbReference type="ARBA" id="ARBA00022553"/>
    </source>
</evidence>
<keyword evidence="4" id="KW-0175">Coiled coil</keyword>
<evidence type="ECO:0000313" key="8">
    <source>
        <dbReference type="EMBL" id="OSJ24303.1"/>
    </source>
</evidence>
<dbReference type="CDD" id="cd00082">
    <property type="entry name" value="HisKA"/>
    <property type="match status" value="1"/>
</dbReference>
<dbReference type="InterPro" id="IPR041664">
    <property type="entry name" value="AAA_16"/>
</dbReference>
<dbReference type="EMBL" id="NAFK01000172">
    <property type="protein sequence ID" value="OSJ24303.1"/>
    <property type="molecule type" value="Genomic_DNA"/>
</dbReference>
<organism evidence="8 9">
    <name type="scientific">Bradyrhizobium canariense</name>
    <dbReference type="NCBI Taxonomy" id="255045"/>
    <lineage>
        <taxon>Bacteria</taxon>
        <taxon>Pseudomonadati</taxon>
        <taxon>Pseudomonadota</taxon>
        <taxon>Alphaproteobacteria</taxon>
        <taxon>Hyphomicrobiales</taxon>
        <taxon>Nitrobacteraceae</taxon>
        <taxon>Bradyrhizobium</taxon>
    </lineage>
</organism>
<dbReference type="InterPro" id="IPR000719">
    <property type="entry name" value="Prot_kinase_dom"/>
</dbReference>
<reference evidence="8 9" key="1">
    <citation type="submission" date="2017-03" db="EMBL/GenBank/DDBJ databases">
        <title>Whole genome sequences of fourteen strains of Bradyrhizobium canariense and one strain of Bradyrhizobium japonicum isolated from Lupinus (Papilionoideae: Genisteae) species in Algeria.</title>
        <authorList>
            <person name="Crovadore J."/>
            <person name="Chekireb D."/>
            <person name="Brachmann A."/>
            <person name="Chablais R."/>
            <person name="Cochard B."/>
            <person name="Lefort F."/>
        </authorList>
    </citation>
    <scope>NUCLEOTIDE SEQUENCE [LARGE SCALE GENOMIC DNA]</scope>
    <source>
        <strain evidence="8 9">UBMAN05</strain>
    </source>
</reference>
<comment type="catalytic activity">
    <reaction evidence="1">
        <text>ATP + protein L-histidine = ADP + protein N-phospho-L-histidine.</text>
        <dbReference type="EC" id="2.7.13.3"/>
    </reaction>
</comment>
<dbReference type="InterPro" id="IPR005467">
    <property type="entry name" value="His_kinase_dom"/>
</dbReference>
<dbReference type="PROSITE" id="PS00108">
    <property type="entry name" value="PROTEIN_KINASE_ST"/>
    <property type="match status" value="1"/>
</dbReference>
<keyword evidence="3" id="KW-0597">Phosphoprotein</keyword>
<accession>A0ABX3WYA2</accession>
<dbReference type="Pfam" id="PF00069">
    <property type="entry name" value="Pkinase"/>
    <property type="match status" value="1"/>
</dbReference>
<dbReference type="SMART" id="SM00065">
    <property type="entry name" value="GAF"/>
    <property type="match status" value="1"/>
</dbReference>
<evidence type="ECO:0000256" key="1">
    <source>
        <dbReference type="ARBA" id="ARBA00000085"/>
    </source>
</evidence>
<dbReference type="InterPro" id="IPR008271">
    <property type="entry name" value="Ser/Thr_kinase_AS"/>
</dbReference>
<sequence length="1827" mass="200490">MRGGEFTLYRGSGNGLSPILLVAPAGQYCTPESLKRLEHEHDLKAELDAAWAVRPLALSRHDGRMALVYEDPGGEPLDRLLGQQMDVIRFLRIAIPLTSAIGQVHARGLIHKDLKPANVLVDVAGGGVWLTGFGFASRLPREQQAAATPPEMIAGTLAYMAPEQTGRMNRSIDARSDLYSLGITLYEMLTGGLPFAAADPMGWVHCHIARKPVPPSERASAIPEMIESIILKLLAKSAEDRYQTAAGLEADLRRCLNSWKAGLTIDRFQAGVEDVPDRLLIPEKLYGREAETAKVIAAFDRVAGGGSAEFVLVSGYSGIGKSSVVNELHKTLLARGVFAMGKCDQHKRHVPFATLAQAFQSLVQRLLGRDEAELSQWRDDLQEALGPNGQLMINFIPELAAIVGEQPAVIDLSPQDMQNRFRVVFQRLLGVFARPEHPLALFLDDCQWIDAATLTLIQHLFSHPEVRHVLLIGAYRDNEIGISHPFARSLKAIRKAGARVEEILLAPLRFEHVETLVAEALRMEPDRVRPLADLVFERTGGNPFFAIQFITELNQEALIAFDADTRTWTWDLRRIAAKGITDNVADLMAGRLNRFARDTINALKRLACLGDSAKVASLALILEASEDETHTALWEATRAGLVILLNRSYAFAHDRVREAAYSLVSEDERASMHLQIGRILFSATAPEMLEEEIFEIANHFNRGAALIVGLDERLQVAGLDLLAAKRAKRSTAYASASVYLTAGRSLLPPGSWRSEYRLTFDLGLHSAECEFLTGNLDAAETRLAELEERAATLADHASTVSVAVLLHLAARQVDQAIEKSLAFLSRVGIRWSIHPTDEDVRQEYERMRSRLAGREIGSLIDMPLITDGGCLGTLDVLSELIGATDYVDKNLQDLVVLRMTDICLENGNCDASCVAYSGLAMFLGPRFGDYQIAHRFGQLAIDLVGRGLDRFKARVYAMFSCFVQVWSSPLPVMRPLMAQAFELASANGDVTFAAYSYRHLVTNSLVSGKALTEVHQEAEKSLEFLRKAGFALLPESSLAHLGLIRSLRGLRPFGHFLESEPGREPERVETRPQFATAACIEWIDKLQEHFYDQDYERANLAADQALGLLWSMRNLFEEAEYHFYGALARAAVYELGSARSRQSHMQVLLSHHAQLGIWSRDCPETFANRVSLVAAEIARLNGHELDAERLYEEAISSARAHGFTQNEGLANELAARFHSARGYATIADAYLRNARACYVRWGAAGKVQQIEQLHPHLHQGSAGPLLTATFGASLEHLDVSTVVKAYQAVSGEIELGRLIETLMRIAIEHAGAEHGLLILLTGDELRVVAKATTSNGSVEVTAREAALAPLDLPQSALYYVIRTGESVALDDACAKNLYSDDEYIRKIRPRSVLCLPIVKQTKLVGALYLENSLTPYAFTSGRVAVLELLASQAAISLENARLYSERKRAEEDLRRGEAYLTEAQRLSHTGSFGWSVTTGEIIWSDETFRIFDFDKASPVTLEMVLQRTHPGDRTFVQQIIDGAARAGMDFSLEYRLMMPDGSVKHLHAVAHSVAGASGNVEFVGAVIDVTATKCAEEALRQSQAELAHVAKLTTMGELTATIAHEVNQPLMAIVTNAQACLRWLANVEPDLEKARNAAERVIRNGHRAGDVVSSIRALVRKSPPLAAELDMNGLIQNILELLQAELSRGDVSLETDLFEGVETIVGDRVQLQQVIVNLVMNGIEAMADGQPSRRVLRVSSGLGKDGNMLVAVEDAGGGLDPATADRIFDAFFTTKRNGLGIGLSICRSIIEAHGGKLWALPRLPHGTSFQFTLPTGKKMTAACSNDA</sequence>
<feature type="domain" description="Histidine kinase" evidence="6">
    <location>
        <begin position="1601"/>
        <end position="1817"/>
    </location>
</feature>
<dbReference type="InterPro" id="IPR003661">
    <property type="entry name" value="HisK_dim/P_dom"/>
</dbReference>
<comment type="caution">
    <text evidence="8">The sequence shown here is derived from an EMBL/GenBank/DDBJ whole genome shotgun (WGS) entry which is preliminary data.</text>
</comment>
<feature type="domain" description="Protein kinase" evidence="5">
    <location>
        <begin position="1"/>
        <end position="260"/>
    </location>
</feature>
<dbReference type="InterPro" id="IPR003018">
    <property type="entry name" value="GAF"/>
</dbReference>
<dbReference type="SUPFAM" id="SSF56112">
    <property type="entry name" value="Protein kinase-like (PK-like)"/>
    <property type="match status" value="1"/>
</dbReference>
<evidence type="ECO:0000259" key="5">
    <source>
        <dbReference type="PROSITE" id="PS50011"/>
    </source>
</evidence>
<evidence type="ECO:0000256" key="2">
    <source>
        <dbReference type="ARBA" id="ARBA00012438"/>
    </source>
</evidence>
<feature type="domain" description="PAC" evidence="7">
    <location>
        <begin position="1530"/>
        <end position="1581"/>
    </location>
</feature>
<dbReference type="SMART" id="SM00387">
    <property type="entry name" value="HATPase_c"/>
    <property type="match status" value="1"/>
</dbReference>
<dbReference type="Gene3D" id="1.10.510.10">
    <property type="entry name" value="Transferase(Phosphotransferase) domain 1"/>
    <property type="match status" value="1"/>
</dbReference>
<dbReference type="SMART" id="SM00220">
    <property type="entry name" value="S_TKc"/>
    <property type="match status" value="1"/>
</dbReference>
<dbReference type="InterPro" id="IPR011009">
    <property type="entry name" value="Kinase-like_dom_sf"/>
</dbReference>
<dbReference type="InterPro" id="IPR000700">
    <property type="entry name" value="PAS-assoc_C"/>
</dbReference>
<dbReference type="SUPFAM" id="SSF55785">
    <property type="entry name" value="PYP-like sensor domain (PAS domain)"/>
    <property type="match status" value="1"/>
</dbReference>
<dbReference type="InterPro" id="IPR036890">
    <property type="entry name" value="HATPase_C_sf"/>
</dbReference>
<dbReference type="Pfam" id="PF00512">
    <property type="entry name" value="HisKA"/>
    <property type="match status" value="1"/>
</dbReference>